<feature type="compositionally biased region" description="Polar residues" evidence="1">
    <location>
        <begin position="1"/>
        <end position="21"/>
    </location>
</feature>
<organism evidence="2 3">
    <name type="scientific">Caerostris extrusa</name>
    <name type="common">Bark spider</name>
    <name type="synonym">Caerostris bankana</name>
    <dbReference type="NCBI Taxonomy" id="172846"/>
    <lineage>
        <taxon>Eukaryota</taxon>
        <taxon>Metazoa</taxon>
        <taxon>Ecdysozoa</taxon>
        <taxon>Arthropoda</taxon>
        <taxon>Chelicerata</taxon>
        <taxon>Arachnida</taxon>
        <taxon>Araneae</taxon>
        <taxon>Araneomorphae</taxon>
        <taxon>Entelegynae</taxon>
        <taxon>Araneoidea</taxon>
        <taxon>Araneidae</taxon>
        <taxon>Caerostris</taxon>
    </lineage>
</organism>
<dbReference type="EMBL" id="BPLR01008630">
    <property type="protein sequence ID" value="GIY26128.1"/>
    <property type="molecule type" value="Genomic_DNA"/>
</dbReference>
<sequence>MKLLTSDTLPTQTKPSVNKNAAATAKHQRAQYTTTEIITQLPENTKLPPGEVEHPLLPLIHPTHTLTPYPQHTLIVLIDIPPSFQNNRNVAFMAIASA</sequence>
<evidence type="ECO:0000256" key="1">
    <source>
        <dbReference type="SAM" id="MobiDB-lite"/>
    </source>
</evidence>
<reference evidence="2 3" key="1">
    <citation type="submission" date="2021-06" db="EMBL/GenBank/DDBJ databases">
        <title>Caerostris extrusa draft genome.</title>
        <authorList>
            <person name="Kono N."/>
            <person name="Arakawa K."/>
        </authorList>
    </citation>
    <scope>NUCLEOTIDE SEQUENCE [LARGE SCALE GENOMIC DNA]</scope>
</reference>
<proteinExistence type="predicted"/>
<keyword evidence="3" id="KW-1185">Reference proteome</keyword>
<evidence type="ECO:0000313" key="3">
    <source>
        <dbReference type="Proteomes" id="UP001054945"/>
    </source>
</evidence>
<accession>A0AAV4RW69</accession>
<evidence type="ECO:0000313" key="2">
    <source>
        <dbReference type="EMBL" id="GIY26128.1"/>
    </source>
</evidence>
<feature type="region of interest" description="Disordered" evidence="1">
    <location>
        <begin position="1"/>
        <end position="28"/>
    </location>
</feature>
<dbReference type="Proteomes" id="UP001054945">
    <property type="component" value="Unassembled WGS sequence"/>
</dbReference>
<protein>
    <submittedName>
        <fullName evidence="2">Uncharacterized protein</fullName>
    </submittedName>
</protein>
<name>A0AAV4RW69_CAEEX</name>
<comment type="caution">
    <text evidence="2">The sequence shown here is derived from an EMBL/GenBank/DDBJ whole genome shotgun (WGS) entry which is preliminary data.</text>
</comment>
<gene>
    <name evidence="2" type="ORF">CEXT_685631</name>
</gene>
<dbReference type="AlphaFoldDB" id="A0AAV4RW69"/>